<dbReference type="Proteomes" id="UP001157069">
    <property type="component" value="Unassembled WGS sequence"/>
</dbReference>
<reference evidence="5" key="1">
    <citation type="journal article" date="2019" name="Int. J. Syst. Evol. Microbiol.">
        <title>The Global Catalogue of Microorganisms (GCM) 10K type strain sequencing project: providing services to taxonomists for standard genome sequencing and annotation.</title>
        <authorList>
            <consortium name="The Broad Institute Genomics Platform"/>
            <consortium name="The Broad Institute Genome Sequencing Center for Infectious Disease"/>
            <person name="Wu L."/>
            <person name="Ma J."/>
        </authorList>
    </citation>
    <scope>NUCLEOTIDE SEQUENCE [LARGE SCALE GENOMIC DNA]</scope>
    <source>
        <strain evidence="5">NBRC 108755</strain>
    </source>
</reference>
<dbReference type="EMBL" id="BSVA01000001">
    <property type="protein sequence ID" value="GMA90356.1"/>
    <property type="molecule type" value="Genomic_DNA"/>
</dbReference>
<dbReference type="Gene3D" id="3.90.850.10">
    <property type="entry name" value="Fumarylacetoacetase-like, C-terminal domain"/>
    <property type="match status" value="2"/>
</dbReference>
<dbReference type="SUPFAM" id="SSF56529">
    <property type="entry name" value="FAH"/>
    <property type="match status" value="2"/>
</dbReference>
<dbReference type="InterPro" id="IPR036663">
    <property type="entry name" value="Fumarylacetoacetase_C_sf"/>
</dbReference>
<dbReference type="Pfam" id="PF01557">
    <property type="entry name" value="FAA_hydrolase"/>
    <property type="match status" value="2"/>
</dbReference>
<evidence type="ECO:0000313" key="4">
    <source>
        <dbReference type="EMBL" id="GMA90356.1"/>
    </source>
</evidence>
<protein>
    <recommendedName>
        <fullName evidence="3">Fumarylacetoacetase-like C-terminal domain-containing protein</fullName>
    </recommendedName>
</protein>
<comment type="similarity">
    <text evidence="1">Belongs to the FAH family.</text>
</comment>
<dbReference type="InterPro" id="IPR011234">
    <property type="entry name" value="Fumarylacetoacetase-like_C"/>
</dbReference>
<evidence type="ECO:0000256" key="2">
    <source>
        <dbReference type="ARBA" id="ARBA00022723"/>
    </source>
</evidence>
<keyword evidence="5" id="KW-1185">Reference proteome</keyword>
<accession>A0ABQ6JQ00</accession>
<feature type="domain" description="Fumarylacetoacetase-like C-terminal" evidence="3">
    <location>
        <begin position="387"/>
        <end position="591"/>
    </location>
</feature>
<organism evidence="4 5">
    <name type="scientific">Homoserinibacter gongjuensis</name>
    <dbReference type="NCBI Taxonomy" id="1162968"/>
    <lineage>
        <taxon>Bacteria</taxon>
        <taxon>Bacillati</taxon>
        <taxon>Actinomycetota</taxon>
        <taxon>Actinomycetes</taxon>
        <taxon>Micrococcales</taxon>
        <taxon>Microbacteriaceae</taxon>
        <taxon>Homoserinibacter</taxon>
    </lineage>
</organism>
<dbReference type="RefSeq" id="WP_284298059.1">
    <property type="nucleotide sequence ID" value="NZ_BSVA01000001.1"/>
</dbReference>
<dbReference type="InterPro" id="IPR051121">
    <property type="entry name" value="FAH"/>
</dbReference>
<evidence type="ECO:0000259" key="3">
    <source>
        <dbReference type="Pfam" id="PF01557"/>
    </source>
</evidence>
<gene>
    <name evidence="4" type="ORF">GCM10025869_08850</name>
</gene>
<feature type="domain" description="Fumarylacetoacetase-like C-terminal" evidence="3">
    <location>
        <begin position="137"/>
        <end position="347"/>
    </location>
</feature>
<comment type="caution">
    <text evidence="4">The sequence shown here is derived from an EMBL/GenBank/DDBJ whole genome shotgun (WGS) entry which is preliminary data.</text>
</comment>
<dbReference type="PANTHER" id="PTHR42796:SF4">
    <property type="entry name" value="FUMARYLACETOACETATE HYDROLASE DOMAIN-CONTAINING PROTEIN 2A"/>
    <property type="match status" value="1"/>
</dbReference>
<dbReference type="PANTHER" id="PTHR42796">
    <property type="entry name" value="FUMARYLACETOACETATE HYDROLASE DOMAIN-CONTAINING PROTEIN 2A-RELATED"/>
    <property type="match status" value="1"/>
</dbReference>
<evidence type="ECO:0000256" key="1">
    <source>
        <dbReference type="ARBA" id="ARBA00010211"/>
    </source>
</evidence>
<keyword evidence="2" id="KW-0479">Metal-binding</keyword>
<evidence type="ECO:0000313" key="5">
    <source>
        <dbReference type="Proteomes" id="UP001157069"/>
    </source>
</evidence>
<proteinExistence type="inferred from homology"/>
<sequence length="597" mass="64500">MRLATFLLENTESWGFVIADPVSGEERIVEPTRVPAVLERTILSTSGYAHSRPEFRDDWPADLAGALASGDDGLSELARLARFLERYLAQSDAAVLDLVSHRVADVELLAPIPRPRLCWGLVTNAPSFVRNKVGIDHLNLFPLGHQRPQGSVIGSGAPVIMRGGHHVPLMSYNVELGVVIGRGGRYIALEDAMDHVAGFTTVTDVAGTYYYGVVPGNEGRGYHLPPEYDDWLYQATASWGGKIADSLCPVGPYLVTKDEVGDPYDLLVYTRQNGRQRDRAHTSAMMLGIERVIHWYSSFATLHPGDVIHFGTMGVDGLPIPSEQLERNPTVLESEIEDVGLLRNPVRVIEPHEPVPFESHPSYAVRRAAQEPPLTASEWSVEQARHVYTAFGNHEQAAGEGLPRLAVPRFLNGPASSLGASGTPVELPVRATELEVAIELAVVIRRLTSGTARGGAKDAMLSLSPLVSLCDLSFADTVIEPARAGERHIPAVYGRWADGFNVLPSVVGGEVGEWRERRMALTVGDEEVSASTSDYLFGPEDLIEAISAQSTLFPGDVVTLGSTTARVVRVTAETPVRVAAAIDGLGTIAFDIVPASH</sequence>
<name>A0ABQ6JQ00_9MICO</name>